<gene>
    <name evidence="2" type="ORF">CLTEP_01860</name>
</gene>
<dbReference type="STRING" id="1121338.CLTEP_01860"/>
<dbReference type="InterPro" id="IPR004038">
    <property type="entry name" value="Ribosomal_eL8/eL30/eS12/Gad45"/>
</dbReference>
<dbReference type="PATRIC" id="fig|1121338.3.peg.188"/>
<accession>A0A151B7L1</accession>
<evidence type="ECO:0000313" key="2">
    <source>
        <dbReference type="EMBL" id="KYH35793.1"/>
    </source>
</evidence>
<keyword evidence="3" id="KW-1185">Reference proteome</keyword>
<dbReference type="Gene3D" id="3.30.1330.30">
    <property type="match status" value="1"/>
</dbReference>
<evidence type="ECO:0000259" key="1">
    <source>
        <dbReference type="Pfam" id="PF01248"/>
    </source>
</evidence>
<dbReference type="RefSeq" id="WP_066821155.1">
    <property type="nucleotide sequence ID" value="NZ_LTBA01000001.1"/>
</dbReference>
<keyword evidence="2" id="KW-0689">Ribosomal protein</keyword>
<organism evidence="2 3">
    <name type="scientific">Clostridium tepidiprofundi DSM 19306</name>
    <dbReference type="NCBI Taxonomy" id="1121338"/>
    <lineage>
        <taxon>Bacteria</taxon>
        <taxon>Bacillati</taxon>
        <taxon>Bacillota</taxon>
        <taxon>Clostridia</taxon>
        <taxon>Eubacteriales</taxon>
        <taxon>Clostridiaceae</taxon>
        <taxon>Clostridium</taxon>
    </lineage>
</organism>
<reference evidence="2 3" key="1">
    <citation type="submission" date="2016-02" db="EMBL/GenBank/DDBJ databases">
        <title>Genome sequence of Clostridium tepidiprofundi DSM 19306.</title>
        <authorList>
            <person name="Poehlein A."/>
            <person name="Daniel R."/>
        </authorList>
    </citation>
    <scope>NUCLEOTIDE SEQUENCE [LARGE SCALE GENOMIC DNA]</scope>
    <source>
        <strain evidence="2 3">DSM 19306</strain>
    </source>
</reference>
<comment type="caution">
    <text evidence="2">The sequence shown here is derived from an EMBL/GenBank/DDBJ whole genome shotgun (WGS) entry which is preliminary data.</text>
</comment>
<proteinExistence type="predicted"/>
<dbReference type="Proteomes" id="UP000075531">
    <property type="component" value="Unassembled WGS sequence"/>
</dbReference>
<dbReference type="AlphaFoldDB" id="A0A151B7L1"/>
<dbReference type="OrthoDB" id="9794863at2"/>
<dbReference type="EMBL" id="LTBA01000001">
    <property type="protein sequence ID" value="KYH35793.1"/>
    <property type="molecule type" value="Genomic_DNA"/>
</dbReference>
<keyword evidence="2" id="KW-0687">Ribonucleoprotein</keyword>
<dbReference type="Pfam" id="PF01248">
    <property type="entry name" value="Ribosomal_L7Ae"/>
    <property type="match status" value="1"/>
</dbReference>
<feature type="domain" description="Ribosomal protein eL8/eL30/eS12/Gadd45" evidence="1">
    <location>
        <begin position="8"/>
        <end position="93"/>
    </location>
</feature>
<dbReference type="GO" id="GO:0005840">
    <property type="term" value="C:ribosome"/>
    <property type="evidence" value="ECO:0007669"/>
    <property type="project" value="UniProtKB-KW"/>
</dbReference>
<dbReference type="InterPro" id="IPR029064">
    <property type="entry name" value="Ribosomal_eL30-like_sf"/>
</dbReference>
<dbReference type="SUPFAM" id="SSF55315">
    <property type="entry name" value="L30e-like"/>
    <property type="match status" value="1"/>
</dbReference>
<protein>
    <submittedName>
        <fullName evidence="2">Ribosomal protein L7Ae family protein</fullName>
    </submittedName>
</protein>
<evidence type="ECO:0000313" key="3">
    <source>
        <dbReference type="Proteomes" id="UP000075531"/>
    </source>
</evidence>
<dbReference type="NCBIfam" id="NF004078">
    <property type="entry name" value="PRK05583.1"/>
    <property type="match status" value="1"/>
</dbReference>
<sequence>MKDKFLRFLAIAKKAGMLVEGYNNCEIAIKKGNAFLVVIANELSPNSKKKIERYCKDNIELIEGISEYDMNLYLGSNGVKVICIKDRNFSNNLLDLWKKTKLNINFGGE</sequence>
<name>A0A151B7L1_9CLOT</name>